<dbReference type="PANTHER" id="PTHR31238">
    <property type="entry name" value="GERMIN-LIKE PROTEIN SUBFAMILY 3 MEMBER 3"/>
    <property type="match status" value="1"/>
</dbReference>
<keyword evidence="4" id="KW-0479">Metal-binding</keyword>
<feature type="domain" description="Cupin type-1" evidence="7">
    <location>
        <begin position="102"/>
        <end position="242"/>
    </location>
</feature>
<dbReference type="Gene3D" id="2.60.120.10">
    <property type="entry name" value="Jelly Rolls"/>
    <property type="match status" value="1"/>
</dbReference>
<dbReference type="OrthoDB" id="1921208at2759"/>
<evidence type="ECO:0000256" key="6">
    <source>
        <dbReference type="SAM" id="SignalP"/>
    </source>
</evidence>
<evidence type="ECO:0000313" key="9">
    <source>
        <dbReference type="Proteomes" id="UP000054560"/>
    </source>
</evidence>
<evidence type="ECO:0000256" key="2">
    <source>
        <dbReference type="ARBA" id="ARBA00007456"/>
    </source>
</evidence>
<evidence type="ECO:0000256" key="4">
    <source>
        <dbReference type="ARBA" id="ARBA00022723"/>
    </source>
</evidence>
<dbReference type="STRING" id="667725.A0A0L0FDT9"/>
<evidence type="ECO:0000259" key="7">
    <source>
        <dbReference type="SMART" id="SM00835"/>
    </source>
</evidence>
<dbReference type="SUPFAM" id="SSF51182">
    <property type="entry name" value="RmlC-like cupins"/>
    <property type="match status" value="1"/>
</dbReference>
<dbReference type="GeneID" id="25913723"/>
<evidence type="ECO:0000256" key="5">
    <source>
        <dbReference type="ARBA" id="ARBA00023211"/>
    </source>
</evidence>
<dbReference type="InterPro" id="IPR014710">
    <property type="entry name" value="RmlC-like_jellyroll"/>
</dbReference>
<comment type="similarity">
    <text evidence="2">Belongs to the germin family.</text>
</comment>
<gene>
    <name evidence="8" type="ORF">SARC_13219</name>
</gene>
<accession>A0A0L0FDT9</accession>
<dbReference type="Proteomes" id="UP000054560">
    <property type="component" value="Unassembled WGS sequence"/>
</dbReference>
<dbReference type="InterPro" id="IPR006045">
    <property type="entry name" value="Cupin_1"/>
</dbReference>
<evidence type="ECO:0000313" key="8">
    <source>
        <dbReference type="EMBL" id="KNC74228.1"/>
    </source>
</evidence>
<dbReference type="RefSeq" id="XP_014148130.1">
    <property type="nucleotide sequence ID" value="XM_014292655.1"/>
</dbReference>
<dbReference type="InterPro" id="IPR011051">
    <property type="entry name" value="RmlC_Cupin_sf"/>
</dbReference>
<feature type="chain" id="PRO_5005538669" description="Cupin type-1 domain-containing protein" evidence="6">
    <location>
        <begin position="23"/>
        <end position="271"/>
    </location>
</feature>
<keyword evidence="9" id="KW-1185">Reference proteome</keyword>
<keyword evidence="6" id="KW-0732">Signal</keyword>
<dbReference type="EMBL" id="KQ244626">
    <property type="protein sequence ID" value="KNC74228.1"/>
    <property type="molecule type" value="Genomic_DNA"/>
</dbReference>
<dbReference type="CDD" id="cd02241">
    <property type="entry name" value="cupin_OxOx"/>
    <property type="match status" value="1"/>
</dbReference>
<feature type="signal peptide" evidence="6">
    <location>
        <begin position="1"/>
        <end position="22"/>
    </location>
</feature>
<reference evidence="8 9" key="1">
    <citation type="submission" date="2011-02" db="EMBL/GenBank/DDBJ databases">
        <title>The Genome Sequence of Sphaeroforma arctica JP610.</title>
        <authorList>
            <consortium name="The Broad Institute Genome Sequencing Platform"/>
            <person name="Russ C."/>
            <person name="Cuomo C."/>
            <person name="Young S.K."/>
            <person name="Zeng Q."/>
            <person name="Gargeya S."/>
            <person name="Alvarado L."/>
            <person name="Berlin A."/>
            <person name="Chapman S.B."/>
            <person name="Chen Z."/>
            <person name="Freedman E."/>
            <person name="Gellesch M."/>
            <person name="Goldberg J."/>
            <person name="Griggs A."/>
            <person name="Gujja S."/>
            <person name="Heilman E."/>
            <person name="Heiman D."/>
            <person name="Howarth C."/>
            <person name="Mehta T."/>
            <person name="Neiman D."/>
            <person name="Pearson M."/>
            <person name="Roberts A."/>
            <person name="Saif S."/>
            <person name="Shea T."/>
            <person name="Shenoy N."/>
            <person name="Sisk P."/>
            <person name="Stolte C."/>
            <person name="Sykes S."/>
            <person name="White J."/>
            <person name="Yandava C."/>
            <person name="Burger G."/>
            <person name="Gray M.W."/>
            <person name="Holland P.W.H."/>
            <person name="King N."/>
            <person name="Lang F.B.F."/>
            <person name="Roger A.J."/>
            <person name="Ruiz-Trillo I."/>
            <person name="Haas B."/>
            <person name="Nusbaum C."/>
            <person name="Birren B."/>
        </authorList>
    </citation>
    <scope>NUCLEOTIDE SEQUENCE [LARGE SCALE GENOMIC DNA]</scope>
    <source>
        <strain evidence="8 9">JP610</strain>
    </source>
</reference>
<dbReference type="eggNOG" id="ENOG502QQ4A">
    <property type="taxonomic scope" value="Eukaryota"/>
</dbReference>
<protein>
    <recommendedName>
        <fullName evidence="7">Cupin type-1 domain-containing protein</fullName>
    </recommendedName>
</protein>
<comment type="subcellular location">
    <subcellularLocation>
        <location evidence="1">Secreted</location>
    </subcellularLocation>
</comment>
<keyword evidence="5" id="KW-0464">Manganese</keyword>
<dbReference type="GO" id="GO:0030145">
    <property type="term" value="F:manganese ion binding"/>
    <property type="evidence" value="ECO:0007669"/>
    <property type="project" value="InterPro"/>
</dbReference>
<evidence type="ECO:0000256" key="1">
    <source>
        <dbReference type="ARBA" id="ARBA00004613"/>
    </source>
</evidence>
<dbReference type="SMART" id="SM00835">
    <property type="entry name" value="Cupin_1"/>
    <property type="match status" value="1"/>
</dbReference>
<evidence type="ECO:0000256" key="3">
    <source>
        <dbReference type="ARBA" id="ARBA00022525"/>
    </source>
</evidence>
<sequence length="271" mass="28967">MSLARTIIAIAALALTTTSVEGRSSGQICKYRGNTYAESEHAVGTTLTCTCSEGRWVNCEENMNSNNSGDDDTGNSSVNGAQLGFNDFLNNFDARDFVIDYSTLPGATELGGTVQAANRNNVPVMQAAKMTHTRFHIAPCGINLPHIHPRGTESIYIIEGALTVGFVTESGRLITNDVIVDQSTFFPRGLIHYQQNMGCEPAGYISMLDDSDAGLLVVSGVLGNLPSEALEATFDEDAEFVNQLLMGLPTGPARGRAECFVRCGLSSNVPF</sequence>
<keyword evidence="3" id="KW-0964">Secreted</keyword>
<dbReference type="Pfam" id="PF00190">
    <property type="entry name" value="Cupin_1"/>
    <property type="match status" value="1"/>
</dbReference>
<dbReference type="AlphaFoldDB" id="A0A0L0FDT9"/>
<dbReference type="PRINTS" id="PR00325">
    <property type="entry name" value="GERMIN"/>
</dbReference>
<name>A0A0L0FDT9_9EUKA</name>
<dbReference type="InterPro" id="IPR001929">
    <property type="entry name" value="Germin"/>
</dbReference>
<organism evidence="8 9">
    <name type="scientific">Sphaeroforma arctica JP610</name>
    <dbReference type="NCBI Taxonomy" id="667725"/>
    <lineage>
        <taxon>Eukaryota</taxon>
        <taxon>Ichthyosporea</taxon>
        <taxon>Ichthyophonida</taxon>
        <taxon>Sphaeroforma</taxon>
    </lineage>
</organism>
<dbReference type="GO" id="GO:0005576">
    <property type="term" value="C:extracellular region"/>
    <property type="evidence" value="ECO:0007669"/>
    <property type="project" value="UniProtKB-SubCell"/>
</dbReference>
<proteinExistence type="inferred from homology"/>